<evidence type="ECO:0000313" key="3">
    <source>
        <dbReference type="Proteomes" id="UP000777438"/>
    </source>
</evidence>
<comment type="caution">
    <text evidence="2">The sequence shown here is derived from an EMBL/GenBank/DDBJ whole genome shotgun (WGS) entry which is preliminary data.</text>
</comment>
<dbReference type="CDD" id="cd22997">
    <property type="entry name" value="GT_LH"/>
    <property type="match status" value="1"/>
</dbReference>
<sequence length="547" mass="62674">MSSKEPFPGTAVSLSCCSSLYIFIARRNARKALLLVTALLGLSLFLYSMFNRVTSPYNVHRIPIHEDPSLSVKDISPGQRKLVIILPADRSSPDLCKVISSAVALGYPAPVIVNWKTDFHTEEAGIGPSQLGKITGTLQYLEWATSEEASKDEKLGEDDLVLMLDAHDVWLQLPPSVLLHRYFKANERANKQLAREYGFFDKTVMEQTIIVSAQKGCVAPRDSVSNLHCNDIPESTLPPNVYGFFTDFWKLRWRFMRPRYVNSGSFMGPAGDMRKYFRRVKERMDADVGLLGPDGELGGDQGIFAEVFGEQEVWRQRVRRQHDENDDWKDAAVVQLRDKFEYHIGLDYAQDLFYPTCYAEDDGYFVSLDDSEAVEEESKRLGVWTPRIDGVPSDIQEAKRPLEILMGEIQTNHSWGHVPLYADVWTTAIPVALHHNAWKNGLKSRRATWWDKTWYFPYLRHLLHAHSQPNGTAPLATLPARNESLRIVAYDEKRKFRAPLLFGQHKVKKTWVLRASDWDTVCRNDNEAAEAERHWYDEVFRDRRGPL</sequence>
<feature type="transmembrane region" description="Helical" evidence="1">
    <location>
        <begin position="6"/>
        <end position="25"/>
    </location>
</feature>
<dbReference type="PANTHER" id="PTHR36587:SF2">
    <property type="entry name" value="EXPRESSION SITE-ASSOCIATED GENE 3 (ESAG3)-LIKE PROTEIN"/>
    <property type="match status" value="1"/>
</dbReference>
<keyword evidence="3" id="KW-1185">Reference proteome</keyword>
<dbReference type="OrthoDB" id="422736at2759"/>
<keyword evidence="1" id="KW-0812">Transmembrane</keyword>
<dbReference type="Proteomes" id="UP000777438">
    <property type="component" value="Unassembled WGS sequence"/>
</dbReference>
<feature type="transmembrane region" description="Helical" evidence="1">
    <location>
        <begin position="32"/>
        <end position="50"/>
    </location>
</feature>
<organism evidence="2 3">
    <name type="scientific">Thelonectria olida</name>
    <dbReference type="NCBI Taxonomy" id="1576542"/>
    <lineage>
        <taxon>Eukaryota</taxon>
        <taxon>Fungi</taxon>
        <taxon>Dikarya</taxon>
        <taxon>Ascomycota</taxon>
        <taxon>Pezizomycotina</taxon>
        <taxon>Sordariomycetes</taxon>
        <taxon>Hypocreomycetidae</taxon>
        <taxon>Hypocreales</taxon>
        <taxon>Nectriaceae</taxon>
        <taxon>Thelonectria</taxon>
    </lineage>
</organism>
<dbReference type="AlphaFoldDB" id="A0A9P9AV54"/>
<dbReference type="PANTHER" id="PTHR36587">
    <property type="entry name" value="EXPRESSION SITE-ASSOCIATED GENE 3 (ESAG3)-LIKE PROTEIN"/>
    <property type="match status" value="1"/>
</dbReference>
<evidence type="ECO:0000256" key="1">
    <source>
        <dbReference type="SAM" id="Phobius"/>
    </source>
</evidence>
<keyword evidence="1" id="KW-1133">Transmembrane helix</keyword>
<accession>A0A9P9AV54</accession>
<name>A0A9P9AV54_9HYPO</name>
<gene>
    <name evidence="2" type="ORF">B0T10DRAFT_475157</name>
</gene>
<protein>
    <submittedName>
        <fullName evidence="2">Uncharacterized protein</fullName>
    </submittedName>
</protein>
<keyword evidence="1" id="KW-0472">Membrane</keyword>
<reference evidence="2 3" key="1">
    <citation type="journal article" date="2021" name="Nat. Commun.">
        <title>Genetic determinants of endophytism in the Arabidopsis root mycobiome.</title>
        <authorList>
            <person name="Mesny F."/>
            <person name="Miyauchi S."/>
            <person name="Thiergart T."/>
            <person name="Pickel B."/>
            <person name="Atanasova L."/>
            <person name="Karlsson M."/>
            <person name="Huettel B."/>
            <person name="Barry K.W."/>
            <person name="Haridas S."/>
            <person name="Chen C."/>
            <person name="Bauer D."/>
            <person name="Andreopoulos W."/>
            <person name="Pangilinan J."/>
            <person name="LaButti K."/>
            <person name="Riley R."/>
            <person name="Lipzen A."/>
            <person name="Clum A."/>
            <person name="Drula E."/>
            <person name="Henrissat B."/>
            <person name="Kohler A."/>
            <person name="Grigoriev I.V."/>
            <person name="Martin F.M."/>
            <person name="Hacquard S."/>
        </authorList>
    </citation>
    <scope>NUCLEOTIDE SEQUENCE [LARGE SCALE GENOMIC DNA]</scope>
    <source>
        <strain evidence="2 3">MPI-CAGE-CH-0241</strain>
    </source>
</reference>
<dbReference type="EMBL" id="JAGPYM010000003">
    <property type="protein sequence ID" value="KAH6896813.1"/>
    <property type="molecule type" value="Genomic_DNA"/>
</dbReference>
<dbReference type="PROSITE" id="PS51257">
    <property type="entry name" value="PROKAR_LIPOPROTEIN"/>
    <property type="match status" value="1"/>
</dbReference>
<proteinExistence type="predicted"/>
<evidence type="ECO:0000313" key="2">
    <source>
        <dbReference type="EMBL" id="KAH6896813.1"/>
    </source>
</evidence>